<evidence type="ECO:0000259" key="3">
    <source>
        <dbReference type="Pfam" id="PF03795"/>
    </source>
</evidence>
<dbReference type="RefSeq" id="WP_012921852.1">
    <property type="nucleotide sequence ID" value="NC_013729.1"/>
</dbReference>
<dbReference type="Proteomes" id="UP000007967">
    <property type="component" value="Chromosome"/>
</dbReference>
<keyword evidence="5" id="KW-1185">Reference proteome</keyword>
<accession>D2PU15</accession>
<feature type="domain" description="YCII-related" evidence="3">
    <location>
        <begin position="1"/>
        <end position="104"/>
    </location>
</feature>
<feature type="region of interest" description="Disordered" evidence="2">
    <location>
        <begin position="107"/>
        <end position="130"/>
    </location>
</feature>
<dbReference type="eggNOG" id="COG3795">
    <property type="taxonomic scope" value="Bacteria"/>
</dbReference>
<dbReference type="SUPFAM" id="SSF54909">
    <property type="entry name" value="Dimeric alpha+beta barrel"/>
    <property type="match status" value="1"/>
</dbReference>
<gene>
    <name evidence="4" type="ordered locus">Kfla_4263</name>
</gene>
<feature type="region of interest" description="Disordered" evidence="2">
    <location>
        <begin position="49"/>
        <end position="75"/>
    </location>
</feature>
<dbReference type="OrthoDB" id="668782at2"/>
<evidence type="ECO:0000313" key="4">
    <source>
        <dbReference type="EMBL" id="ADB33298.1"/>
    </source>
</evidence>
<dbReference type="Pfam" id="PF03795">
    <property type="entry name" value="YCII"/>
    <property type="match status" value="1"/>
</dbReference>
<dbReference type="Gene3D" id="3.30.70.1060">
    <property type="entry name" value="Dimeric alpha+beta barrel"/>
    <property type="match status" value="1"/>
</dbReference>
<dbReference type="InterPro" id="IPR011008">
    <property type="entry name" value="Dimeric_a/b-barrel"/>
</dbReference>
<dbReference type="PANTHER" id="PTHR35174">
    <property type="entry name" value="BLL7171 PROTEIN-RELATED"/>
    <property type="match status" value="1"/>
</dbReference>
<dbReference type="EMBL" id="CP001736">
    <property type="protein sequence ID" value="ADB33298.1"/>
    <property type="molecule type" value="Genomic_DNA"/>
</dbReference>
<dbReference type="InterPro" id="IPR005545">
    <property type="entry name" value="YCII"/>
</dbReference>
<dbReference type="HOGENOM" id="CLU_130902_1_0_11"/>
<evidence type="ECO:0000256" key="2">
    <source>
        <dbReference type="SAM" id="MobiDB-lite"/>
    </source>
</evidence>
<dbReference type="AlphaFoldDB" id="D2PU15"/>
<protein>
    <submittedName>
        <fullName evidence="4">YCII-related protein</fullName>
    </submittedName>
</protein>
<reference evidence="4 5" key="2">
    <citation type="journal article" date="2010" name="Stand. Genomic Sci.">
        <title>Complete genome sequence of Kribbella flavida type strain (IFO 14399).</title>
        <authorList>
            <person name="Pukall R."/>
            <person name="Lapidus A."/>
            <person name="Glavina Del Rio T."/>
            <person name="Copeland A."/>
            <person name="Tice H."/>
            <person name="Cheng J.-F."/>
            <person name="Lucas S."/>
            <person name="Chen F."/>
            <person name="Nolan M."/>
            <person name="LaButti K."/>
            <person name="Pati A."/>
            <person name="Ivanova N."/>
            <person name="Mavrommatis K."/>
            <person name="Mikhailova N."/>
            <person name="Pitluck S."/>
            <person name="Bruce D."/>
            <person name="Goodwin L."/>
            <person name="Land M."/>
            <person name="Hauser L."/>
            <person name="Chang Y.-J."/>
            <person name="Jeffries C.D."/>
            <person name="Chen A."/>
            <person name="Palaniappan K."/>
            <person name="Chain P."/>
            <person name="Rohde M."/>
            <person name="Goeker M."/>
            <person name="Bristow J."/>
            <person name="Eisen J.A."/>
            <person name="Markowitz V."/>
            <person name="Hugenholtz P."/>
            <person name="Kyrpides N.C."/>
            <person name="Klenk H.-P."/>
            <person name="Brettin T."/>
        </authorList>
    </citation>
    <scope>NUCLEOTIDE SEQUENCE [LARGE SCALE GENOMIC DNA]</scope>
    <source>
        <strain evidence="5">DSM 17836 / JCM 10339 / NBRC 14399</strain>
    </source>
</reference>
<dbReference type="STRING" id="479435.Kfla_4263"/>
<organism evidence="4 5">
    <name type="scientific">Kribbella flavida (strain DSM 17836 / JCM 10339 / NBRC 14399)</name>
    <dbReference type="NCBI Taxonomy" id="479435"/>
    <lineage>
        <taxon>Bacteria</taxon>
        <taxon>Bacillati</taxon>
        <taxon>Actinomycetota</taxon>
        <taxon>Actinomycetes</taxon>
        <taxon>Propionibacteriales</taxon>
        <taxon>Kribbellaceae</taxon>
        <taxon>Kribbella</taxon>
    </lineage>
</organism>
<evidence type="ECO:0000313" key="5">
    <source>
        <dbReference type="Proteomes" id="UP000007967"/>
    </source>
</evidence>
<evidence type="ECO:0000256" key="1">
    <source>
        <dbReference type="ARBA" id="ARBA00007689"/>
    </source>
</evidence>
<proteinExistence type="inferred from homology"/>
<sequence length="130" mass="14435">MKYVLLMQATKQRWDAMPQTWSEQDVKVMVDFMHDLNEELQKSGELVEVRGLPGPDHMKTLQADENGEPIITDGPFSETKEVLAGYWVVDVATEQRALEIALKISLTPGPGGRPVNQPVEIHPEGVAPTS</sequence>
<comment type="similarity">
    <text evidence="1">Belongs to the YciI family.</text>
</comment>
<name>D2PU15_KRIFD</name>
<dbReference type="PANTHER" id="PTHR35174:SF3">
    <property type="entry name" value="BLL7171 PROTEIN"/>
    <property type="match status" value="1"/>
</dbReference>
<dbReference type="KEGG" id="kfl:Kfla_4263"/>
<reference evidence="5" key="1">
    <citation type="submission" date="2009-09" db="EMBL/GenBank/DDBJ databases">
        <title>The complete genome of Kribbella flavida DSM 17836.</title>
        <authorList>
            <consortium name="US DOE Joint Genome Institute (JGI-PGF)"/>
            <person name="Lucas S."/>
            <person name="Copeland A."/>
            <person name="Lapidus A."/>
            <person name="Glavina del Rio T."/>
            <person name="Dalin E."/>
            <person name="Tice H."/>
            <person name="Bruce D."/>
            <person name="Goodwin L."/>
            <person name="Pitluck S."/>
            <person name="Kyrpides N."/>
            <person name="Mavromatis K."/>
            <person name="Ivanova N."/>
            <person name="Saunders E."/>
            <person name="Brettin T."/>
            <person name="Detter J.C."/>
            <person name="Han C."/>
            <person name="Larimer F."/>
            <person name="Land M."/>
            <person name="Hauser L."/>
            <person name="Markowitz V."/>
            <person name="Cheng J.-F."/>
            <person name="Hugenholtz P."/>
            <person name="Woyke T."/>
            <person name="Wu D."/>
            <person name="Pukall R."/>
            <person name="Klenk H.-P."/>
            <person name="Eisen J.A."/>
        </authorList>
    </citation>
    <scope>NUCLEOTIDE SEQUENCE [LARGE SCALE GENOMIC DNA]</scope>
    <source>
        <strain evidence="5">DSM 17836 / JCM 10339 / NBRC 14399</strain>
    </source>
</reference>